<keyword evidence="9" id="KW-0418">Kinase</keyword>
<dbReference type="CDD" id="cd16922">
    <property type="entry name" value="HATPase_EvgS-ArcB-TorS-like"/>
    <property type="match status" value="1"/>
</dbReference>
<dbReference type="EC" id="2.7.13.3" evidence="4"/>
<dbReference type="GO" id="GO:0000155">
    <property type="term" value="F:phosphorelay sensor kinase activity"/>
    <property type="evidence" value="ECO:0007669"/>
    <property type="project" value="InterPro"/>
</dbReference>
<evidence type="ECO:0000256" key="13">
    <source>
        <dbReference type="ARBA" id="ARBA00064003"/>
    </source>
</evidence>
<dbReference type="FunFam" id="1.10.287.130:FF:000002">
    <property type="entry name" value="Two-component osmosensing histidine kinase"/>
    <property type="match status" value="1"/>
</dbReference>
<keyword evidence="17" id="KW-0175">Coiled coil</keyword>
<dbReference type="RefSeq" id="WP_161253169.1">
    <property type="nucleotide sequence ID" value="NZ_WXEY01000001.1"/>
</dbReference>
<keyword evidence="19" id="KW-1133">Transmembrane helix</keyword>
<dbReference type="EMBL" id="WXEY01000001">
    <property type="protein sequence ID" value="MZP28184.1"/>
    <property type="molecule type" value="Genomic_DNA"/>
</dbReference>
<keyword evidence="11" id="KW-0902">Two-component regulatory system</keyword>
<dbReference type="PROSITE" id="PS50109">
    <property type="entry name" value="HIS_KIN"/>
    <property type="match status" value="1"/>
</dbReference>
<keyword evidence="19" id="KW-0472">Membrane</keyword>
<dbReference type="CDD" id="cd00082">
    <property type="entry name" value="HisKA"/>
    <property type="match status" value="1"/>
</dbReference>
<organism evidence="23 24">
    <name type="scientific">Heliomicrobium undosum</name>
    <dbReference type="NCBI Taxonomy" id="121734"/>
    <lineage>
        <taxon>Bacteria</taxon>
        <taxon>Bacillati</taxon>
        <taxon>Bacillota</taxon>
        <taxon>Clostridia</taxon>
        <taxon>Eubacteriales</taxon>
        <taxon>Heliobacteriaceae</taxon>
        <taxon>Heliomicrobium</taxon>
    </lineage>
</organism>
<evidence type="ECO:0000259" key="20">
    <source>
        <dbReference type="PROSITE" id="PS50109"/>
    </source>
</evidence>
<dbReference type="SUPFAM" id="SSF47384">
    <property type="entry name" value="Homodimeric domain of signal transducing histidine kinase"/>
    <property type="match status" value="1"/>
</dbReference>
<dbReference type="GO" id="GO:0005524">
    <property type="term" value="F:ATP binding"/>
    <property type="evidence" value="ECO:0007669"/>
    <property type="project" value="UniProtKB-KW"/>
</dbReference>
<feature type="domain" description="HAMP" evidence="22">
    <location>
        <begin position="323"/>
        <end position="377"/>
    </location>
</feature>
<comment type="catalytic activity">
    <reaction evidence="1">
        <text>ATP + protein L-histidine = ADP + protein N-phospho-L-histidine.</text>
        <dbReference type="EC" id="2.7.13.3"/>
    </reaction>
</comment>
<dbReference type="GO" id="GO:0016020">
    <property type="term" value="C:membrane"/>
    <property type="evidence" value="ECO:0007669"/>
    <property type="project" value="UniProtKB-SubCell"/>
</dbReference>
<keyword evidence="24" id="KW-1185">Reference proteome</keyword>
<dbReference type="AlphaFoldDB" id="A0A845L0D4"/>
<dbReference type="CDD" id="cd06225">
    <property type="entry name" value="HAMP"/>
    <property type="match status" value="1"/>
</dbReference>
<dbReference type="SUPFAM" id="SSF55874">
    <property type="entry name" value="ATPase domain of HSP90 chaperone/DNA topoisomerase II/histidine kinase"/>
    <property type="match status" value="1"/>
</dbReference>
<evidence type="ECO:0000256" key="6">
    <source>
        <dbReference type="ARBA" id="ARBA00022553"/>
    </source>
</evidence>
<dbReference type="Pfam" id="PF00672">
    <property type="entry name" value="HAMP"/>
    <property type="match status" value="1"/>
</dbReference>
<feature type="modified residue" description="4-aspartylphosphate" evidence="16">
    <location>
        <position position="913"/>
    </location>
</feature>
<comment type="subcellular location">
    <subcellularLocation>
        <location evidence="2">Membrane</location>
    </subcellularLocation>
</comment>
<feature type="domain" description="Response regulatory" evidence="21">
    <location>
        <begin position="864"/>
        <end position="982"/>
    </location>
</feature>
<evidence type="ECO:0000256" key="8">
    <source>
        <dbReference type="ARBA" id="ARBA00022741"/>
    </source>
</evidence>
<evidence type="ECO:0000256" key="9">
    <source>
        <dbReference type="ARBA" id="ARBA00022777"/>
    </source>
</evidence>
<evidence type="ECO:0000256" key="7">
    <source>
        <dbReference type="ARBA" id="ARBA00022679"/>
    </source>
</evidence>
<dbReference type="InterPro" id="IPR005467">
    <property type="entry name" value="His_kinase_dom"/>
</dbReference>
<evidence type="ECO:0000256" key="2">
    <source>
        <dbReference type="ARBA" id="ARBA00004370"/>
    </source>
</evidence>
<keyword evidence="10" id="KW-0067">ATP-binding</keyword>
<dbReference type="CDD" id="cd17546">
    <property type="entry name" value="REC_hyHK_CKI1_RcsC-like"/>
    <property type="match status" value="1"/>
</dbReference>
<keyword evidence="7" id="KW-0808">Transferase</keyword>
<feature type="region of interest" description="Disordered" evidence="18">
    <location>
        <begin position="788"/>
        <end position="862"/>
    </location>
</feature>
<feature type="transmembrane region" description="Helical" evidence="19">
    <location>
        <begin position="13"/>
        <end position="33"/>
    </location>
</feature>
<dbReference type="InterPro" id="IPR036890">
    <property type="entry name" value="HATPase_C_sf"/>
</dbReference>
<name>A0A845L0D4_9FIRM</name>
<dbReference type="InterPro" id="IPR003660">
    <property type="entry name" value="HAMP_dom"/>
</dbReference>
<dbReference type="Gene3D" id="3.30.565.10">
    <property type="entry name" value="Histidine kinase-like ATPase, C-terminal domain"/>
    <property type="match status" value="1"/>
</dbReference>
<dbReference type="SUPFAM" id="SSF52172">
    <property type="entry name" value="CheY-like"/>
    <property type="match status" value="2"/>
</dbReference>
<evidence type="ECO:0000259" key="21">
    <source>
        <dbReference type="PROSITE" id="PS50110"/>
    </source>
</evidence>
<dbReference type="SUPFAM" id="SSF158472">
    <property type="entry name" value="HAMP domain-like"/>
    <property type="match status" value="1"/>
</dbReference>
<dbReference type="PROSITE" id="PS50885">
    <property type="entry name" value="HAMP"/>
    <property type="match status" value="1"/>
</dbReference>
<dbReference type="PANTHER" id="PTHR45339:SF1">
    <property type="entry name" value="HYBRID SIGNAL TRANSDUCTION HISTIDINE KINASE J"/>
    <property type="match status" value="1"/>
</dbReference>
<evidence type="ECO:0000256" key="10">
    <source>
        <dbReference type="ARBA" id="ARBA00022840"/>
    </source>
</evidence>
<dbReference type="Gene3D" id="6.10.340.10">
    <property type="match status" value="1"/>
</dbReference>
<reference evidence="23 24" key="1">
    <citation type="submission" date="2020-01" db="EMBL/GenBank/DDBJ databases">
        <title>Whole-genome sequence of Heliobacterium undosum DSM 13378.</title>
        <authorList>
            <person name="Kyndt J.A."/>
            <person name="Meyer T.E."/>
        </authorList>
    </citation>
    <scope>NUCLEOTIDE SEQUENCE [LARGE SCALE GENOMIC DNA]</scope>
    <source>
        <strain evidence="23 24">DSM 13378</strain>
    </source>
</reference>
<dbReference type="FunFam" id="3.30.565.10:FF:000010">
    <property type="entry name" value="Sensor histidine kinase RcsC"/>
    <property type="match status" value="1"/>
</dbReference>
<evidence type="ECO:0000313" key="24">
    <source>
        <dbReference type="Proteomes" id="UP000463470"/>
    </source>
</evidence>
<evidence type="ECO:0000256" key="16">
    <source>
        <dbReference type="PROSITE-ProRule" id="PRU00169"/>
    </source>
</evidence>
<dbReference type="SMART" id="SM00304">
    <property type="entry name" value="HAMP"/>
    <property type="match status" value="1"/>
</dbReference>
<dbReference type="Pfam" id="PF00072">
    <property type="entry name" value="Response_reg"/>
    <property type="match status" value="2"/>
</dbReference>
<dbReference type="Gene3D" id="1.10.287.130">
    <property type="match status" value="1"/>
</dbReference>
<dbReference type="InterPro" id="IPR001789">
    <property type="entry name" value="Sig_transdc_resp-reg_receiver"/>
</dbReference>
<protein>
    <recommendedName>
        <fullName evidence="15">Circadian input-output histidine kinase CikA</fullName>
        <ecNumber evidence="4">2.7.13.3</ecNumber>
    </recommendedName>
    <alternativeName>
        <fullName evidence="14">Sensory/regulatory protein RpfC</fullName>
    </alternativeName>
    <alternativeName>
        <fullName evidence="5">Stage 0 sporulation protein A homolog</fullName>
    </alternativeName>
</protein>
<feature type="compositionally biased region" description="Low complexity" evidence="18">
    <location>
        <begin position="813"/>
        <end position="838"/>
    </location>
</feature>
<gene>
    <name evidence="23" type="ORF">GTO91_00400</name>
</gene>
<evidence type="ECO:0000256" key="14">
    <source>
        <dbReference type="ARBA" id="ARBA00068150"/>
    </source>
</evidence>
<evidence type="ECO:0000256" key="12">
    <source>
        <dbReference type="ARBA" id="ARBA00024867"/>
    </source>
</evidence>
<dbReference type="InterPro" id="IPR011006">
    <property type="entry name" value="CheY-like_superfamily"/>
</dbReference>
<dbReference type="Gene3D" id="3.30.450.20">
    <property type="entry name" value="PAS domain"/>
    <property type="match status" value="2"/>
</dbReference>
<evidence type="ECO:0000256" key="3">
    <source>
        <dbReference type="ARBA" id="ARBA00006402"/>
    </source>
</evidence>
<evidence type="ECO:0000256" key="11">
    <source>
        <dbReference type="ARBA" id="ARBA00023012"/>
    </source>
</evidence>
<dbReference type="Gene3D" id="3.40.50.2300">
    <property type="match status" value="2"/>
</dbReference>
<dbReference type="InterPro" id="IPR003594">
    <property type="entry name" value="HATPase_dom"/>
</dbReference>
<dbReference type="OrthoDB" id="9809348at2"/>
<dbReference type="SMART" id="SM00387">
    <property type="entry name" value="HATPase_c"/>
    <property type="match status" value="1"/>
</dbReference>
<dbReference type="CDD" id="cd12912">
    <property type="entry name" value="PDC2_MCP_like"/>
    <property type="match status" value="1"/>
</dbReference>
<sequence>MKKSPSLNITQKFILYLLLMSIIPLVVVGMVSFSMSKRIIQEEVSAYTRELMSNQRDYMGRMLEEVESLIANISSIEDIKAVVDDRGNRPDDYTSLATQAKIGYILSGYTNLKGLVSIDIFSLAGAHYHVGDTLNVQAIRTDLKDRIYQQTLQSEKTVLWTGIEDNVNANSKHKKVITAAKALKTLDTETMREKPIGLLLVNYSVDSFYDHFIQTNFGKDAFMIIVDSQDRIVFHPHKDKIGSQINPELLKAYSGDIQTFVENIDGQEMSITYSRSAANNWKLISFIPIDKLIARTSDIRDSTLLALALSIAFAVFFAFRFSKQNVAPIKEITRSFQEIGEGTIDVQKRLPEGSGDEIGDLIRWFNTFLDSLAEKKRTEQELLQSIEKQTQLTLHLEKLNRELTAAKEEAEKSNQLKSEFVANMSHEIRTPMNAIIGMTGLLLDTPLNAQQREFCLIVQDSANSLLTIINDILDFSKMDAGKMELELTSFNLVNVVESIGEMMASKAFEKNLNLYTFVDPGTPPLLLGDPVRIRQILLNLVGNAIKFTNQGEVALRTSVLSQTEQGVTLRFEVSDTGIGLSEEARRRLFRPFTQADGSTTRKFGGTGLGLSISKRLVEMMGGMIGVDSELGKGAIFWVEIPFPKGSQKAESEETKETEEPEEFLRGRHVLIVGASGGSRDSLRQYLTAWGMTTGITDDGEEAVHRLKQAAAAQAPYDLVIVESGMPGLDSTAFARQLQTQFPSANTKLIMVTAFNAREEGEKALEKGYNGYLTKPVKQSQLLDCIASAMVGPGPDQGDHWRQKERPLPPSISSPPQQTPQIPQALQMPPQMPQTQQTTRIAQAPITPSPSPSTPASPVEGPQPRILLAEDNHANQRLALLLLKKFGFEADAVGNGREAVEACATGKYALVLMDCQMPEMDGFEATQMIRAAQSAGGPATPIIAMTANAMQGDRERCIAAGMDDYISKPINRDALKEILRKWVAEKDDPVRRD</sequence>
<evidence type="ECO:0000256" key="18">
    <source>
        <dbReference type="SAM" id="MobiDB-lite"/>
    </source>
</evidence>
<comment type="subunit">
    <text evidence="13">At low DSF concentrations, interacts with RpfF.</text>
</comment>
<feature type="domain" description="Response regulatory" evidence="21">
    <location>
        <begin position="668"/>
        <end position="789"/>
    </location>
</feature>
<proteinExistence type="inferred from homology"/>
<evidence type="ECO:0000256" key="19">
    <source>
        <dbReference type="SAM" id="Phobius"/>
    </source>
</evidence>
<feature type="domain" description="Histidine kinase" evidence="20">
    <location>
        <begin position="423"/>
        <end position="644"/>
    </location>
</feature>
<dbReference type="InterPro" id="IPR003661">
    <property type="entry name" value="HisK_dim/P_dom"/>
</dbReference>
<dbReference type="PROSITE" id="PS50110">
    <property type="entry name" value="RESPONSE_REGULATORY"/>
    <property type="match status" value="2"/>
</dbReference>
<evidence type="ECO:0000256" key="1">
    <source>
        <dbReference type="ARBA" id="ARBA00000085"/>
    </source>
</evidence>
<evidence type="ECO:0000256" key="17">
    <source>
        <dbReference type="SAM" id="Coils"/>
    </source>
</evidence>
<dbReference type="SMART" id="SM00388">
    <property type="entry name" value="HisKA"/>
    <property type="match status" value="1"/>
</dbReference>
<dbReference type="PRINTS" id="PR00344">
    <property type="entry name" value="BCTRLSENSOR"/>
</dbReference>
<keyword evidence="8" id="KW-0547">Nucleotide-binding</keyword>
<accession>A0A845L0D4</accession>
<dbReference type="Pfam" id="PF02518">
    <property type="entry name" value="HATPase_c"/>
    <property type="match status" value="1"/>
</dbReference>
<evidence type="ECO:0000256" key="15">
    <source>
        <dbReference type="ARBA" id="ARBA00074306"/>
    </source>
</evidence>
<comment type="function">
    <text evidence="12">May play the central regulatory role in sporulation. It may be an element of the effector pathway responsible for the activation of sporulation genes in response to nutritional stress. Spo0A may act in concert with spo0H (a sigma factor) to control the expression of some genes that are critical to the sporulation process.</text>
</comment>
<feature type="coiled-coil region" evidence="17">
    <location>
        <begin position="369"/>
        <end position="416"/>
    </location>
</feature>
<dbReference type="Pfam" id="PF00512">
    <property type="entry name" value="HisKA"/>
    <property type="match status" value="1"/>
</dbReference>
<evidence type="ECO:0000256" key="4">
    <source>
        <dbReference type="ARBA" id="ARBA00012438"/>
    </source>
</evidence>
<dbReference type="InterPro" id="IPR004358">
    <property type="entry name" value="Sig_transdc_His_kin-like_C"/>
</dbReference>
<dbReference type="InterPro" id="IPR036097">
    <property type="entry name" value="HisK_dim/P_sf"/>
</dbReference>
<evidence type="ECO:0000256" key="5">
    <source>
        <dbReference type="ARBA" id="ARBA00018672"/>
    </source>
</evidence>
<comment type="caution">
    <text evidence="16">Lacks conserved residue(s) required for the propagation of feature annotation.</text>
</comment>
<keyword evidence="6 16" id="KW-0597">Phosphoprotein</keyword>
<evidence type="ECO:0000313" key="23">
    <source>
        <dbReference type="EMBL" id="MZP28184.1"/>
    </source>
</evidence>
<feature type="compositionally biased region" description="Basic and acidic residues" evidence="18">
    <location>
        <begin position="796"/>
        <end position="806"/>
    </location>
</feature>
<dbReference type="PANTHER" id="PTHR45339">
    <property type="entry name" value="HYBRID SIGNAL TRANSDUCTION HISTIDINE KINASE J"/>
    <property type="match status" value="1"/>
</dbReference>
<dbReference type="SMART" id="SM00448">
    <property type="entry name" value="REC"/>
    <property type="match status" value="2"/>
</dbReference>
<dbReference type="Proteomes" id="UP000463470">
    <property type="component" value="Unassembled WGS sequence"/>
</dbReference>
<comment type="similarity">
    <text evidence="3">In the N-terminal section; belongs to the phytochrome family.</text>
</comment>
<keyword evidence="19" id="KW-0812">Transmembrane</keyword>
<evidence type="ECO:0000259" key="22">
    <source>
        <dbReference type="PROSITE" id="PS50885"/>
    </source>
</evidence>
<comment type="caution">
    <text evidence="23">The sequence shown here is derived from an EMBL/GenBank/DDBJ whole genome shotgun (WGS) entry which is preliminary data.</text>
</comment>